<proteinExistence type="predicted"/>
<gene>
    <name evidence="2" type="ORF">VKT23_016307</name>
</gene>
<dbReference type="SUPFAM" id="SSF52047">
    <property type="entry name" value="RNI-like"/>
    <property type="match status" value="1"/>
</dbReference>
<accession>A0ABR1IVE1</accession>
<feature type="coiled-coil region" evidence="1">
    <location>
        <begin position="415"/>
        <end position="449"/>
    </location>
</feature>
<keyword evidence="3" id="KW-1185">Reference proteome</keyword>
<sequence>MEDATYDIASLLRTIQCGRFSSPLLPNLTALRWDVDQGLLEDVVMFMHPGMRKCEFSTYYEEDLDVKGLHFLIEAISFRMPLLTSLDMDLYPVQDYVGPLSSLCKALPSLKDISLPAFKDVSQIFTSLRSSLELRSLSMNSAVTPPASIAVSSVGGPLGDNAFPLLETVSLSVVKYESLCSFLRTNKLPNLTALTLSTITIEKAESIRKFMSDLAQCCPLLVKLEMGLFFHTEFKQYAKVLPPVERDIITFEDVRPALKCTEITHFSIKHPYPLSLSDPDIEAIASAWSQLEYLHLSHKPLVQSSFDVKKPTFSSIFTLTRRCQNLRILKVVVDTTSGYTFSQSSGTFARLTSLNVGDSPIKSINVYDVAASLERICCSKHALKWDGTFAEHSLDKNGMNWDSRWKMVKNLIPHFSRMQETVRNQRLRMESLEKELAATRDELLKLQKASRIREL</sequence>
<dbReference type="InterPro" id="IPR032675">
    <property type="entry name" value="LRR_dom_sf"/>
</dbReference>
<organism evidence="2 3">
    <name type="scientific">Marasmiellus scandens</name>
    <dbReference type="NCBI Taxonomy" id="2682957"/>
    <lineage>
        <taxon>Eukaryota</taxon>
        <taxon>Fungi</taxon>
        <taxon>Dikarya</taxon>
        <taxon>Basidiomycota</taxon>
        <taxon>Agaricomycotina</taxon>
        <taxon>Agaricomycetes</taxon>
        <taxon>Agaricomycetidae</taxon>
        <taxon>Agaricales</taxon>
        <taxon>Marasmiineae</taxon>
        <taxon>Omphalotaceae</taxon>
        <taxon>Marasmiellus</taxon>
    </lineage>
</organism>
<dbReference type="Proteomes" id="UP001498398">
    <property type="component" value="Unassembled WGS sequence"/>
</dbReference>
<dbReference type="Gene3D" id="3.80.10.10">
    <property type="entry name" value="Ribonuclease Inhibitor"/>
    <property type="match status" value="2"/>
</dbReference>
<evidence type="ECO:0008006" key="4">
    <source>
        <dbReference type="Google" id="ProtNLM"/>
    </source>
</evidence>
<comment type="caution">
    <text evidence="2">The sequence shown here is derived from an EMBL/GenBank/DDBJ whole genome shotgun (WGS) entry which is preliminary data.</text>
</comment>
<keyword evidence="1" id="KW-0175">Coiled coil</keyword>
<evidence type="ECO:0000313" key="2">
    <source>
        <dbReference type="EMBL" id="KAK7442030.1"/>
    </source>
</evidence>
<reference evidence="2 3" key="1">
    <citation type="submission" date="2024-01" db="EMBL/GenBank/DDBJ databases">
        <title>A draft genome for the cacao thread blight pathogen Marasmiellus scandens.</title>
        <authorList>
            <person name="Baruah I.K."/>
            <person name="Leung J."/>
            <person name="Bukari Y."/>
            <person name="Amoako-Attah I."/>
            <person name="Meinhardt L.W."/>
            <person name="Bailey B.A."/>
            <person name="Cohen S.P."/>
        </authorList>
    </citation>
    <scope>NUCLEOTIDE SEQUENCE [LARGE SCALE GENOMIC DNA]</scope>
    <source>
        <strain evidence="2 3">GH-19</strain>
    </source>
</reference>
<dbReference type="EMBL" id="JBANRG010000060">
    <property type="protein sequence ID" value="KAK7442030.1"/>
    <property type="molecule type" value="Genomic_DNA"/>
</dbReference>
<protein>
    <recommendedName>
        <fullName evidence="4">F-box domain-containing protein</fullName>
    </recommendedName>
</protein>
<evidence type="ECO:0000313" key="3">
    <source>
        <dbReference type="Proteomes" id="UP001498398"/>
    </source>
</evidence>
<name>A0ABR1IVE1_9AGAR</name>
<evidence type="ECO:0000256" key="1">
    <source>
        <dbReference type="SAM" id="Coils"/>
    </source>
</evidence>